<gene>
    <name evidence="1" type="ORF">GBAR_LOCUS19999</name>
</gene>
<keyword evidence="2" id="KW-1185">Reference proteome</keyword>
<reference evidence="1" key="1">
    <citation type="submission" date="2023-03" db="EMBL/GenBank/DDBJ databases">
        <authorList>
            <person name="Steffen K."/>
            <person name="Cardenas P."/>
        </authorList>
    </citation>
    <scope>NUCLEOTIDE SEQUENCE</scope>
</reference>
<comment type="caution">
    <text evidence="1">The sequence shown here is derived from an EMBL/GenBank/DDBJ whole genome shotgun (WGS) entry which is preliminary data.</text>
</comment>
<proteinExistence type="predicted"/>
<evidence type="ECO:0000313" key="2">
    <source>
        <dbReference type="Proteomes" id="UP001174909"/>
    </source>
</evidence>
<dbReference type="AlphaFoldDB" id="A0AA35X2R0"/>
<name>A0AA35X2R0_GEOBA</name>
<dbReference type="EMBL" id="CASHTH010002823">
    <property type="protein sequence ID" value="CAI8035697.1"/>
    <property type="molecule type" value="Genomic_DNA"/>
</dbReference>
<accession>A0AA35X2R0</accession>
<dbReference type="Proteomes" id="UP001174909">
    <property type="component" value="Unassembled WGS sequence"/>
</dbReference>
<evidence type="ECO:0000313" key="1">
    <source>
        <dbReference type="EMBL" id="CAI8035697.1"/>
    </source>
</evidence>
<protein>
    <submittedName>
        <fullName evidence="1">Uncharacterized protein</fullName>
    </submittedName>
</protein>
<sequence>MTSESDVDIGTEMTSWWLQTWLSTDTIFWQKFT</sequence>
<organism evidence="1 2">
    <name type="scientific">Geodia barretti</name>
    <name type="common">Barrett's horny sponge</name>
    <dbReference type="NCBI Taxonomy" id="519541"/>
    <lineage>
        <taxon>Eukaryota</taxon>
        <taxon>Metazoa</taxon>
        <taxon>Porifera</taxon>
        <taxon>Demospongiae</taxon>
        <taxon>Heteroscleromorpha</taxon>
        <taxon>Tetractinellida</taxon>
        <taxon>Astrophorina</taxon>
        <taxon>Geodiidae</taxon>
        <taxon>Geodia</taxon>
    </lineage>
</organism>